<dbReference type="Proteomes" id="UP000184233">
    <property type="component" value="Unassembled WGS sequence"/>
</dbReference>
<organism evidence="2 3">
    <name type="scientific">Candidatus Kapaibacterium thiocyanatum</name>
    <dbReference type="NCBI Taxonomy" id="1895771"/>
    <lineage>
        <taxon>Bacteria</taxon>
        <taxon>Pseudomonadati</taxon>
        <taxon>Candidatus Kapaibacteriota</taxon>
        <taxon>Candidatus Kapaibacteriia</taxon>
        <taxon>Candidatus Kapaibacteriales</taxon>
        <taxon>Candidatus Kapaibacteriaceae</taxon>
        <taxon>Candidatus Kapaibacterium</taxon>
    </lineage>
</organism>
<dbReference type="AlphaFoldDB" id="A0A1M3L3R6"/>
<protein>
    <submittedName>
        <fullName evidence="2">Uncharacterized protein</fullName>
    </submittedName>
</protein>
<comment type="caution">
    <text evidence="2">The sequence shown here is derived from an EMBL/GenBank/DDBJ whole genome shotgun (WGS) entry which is preliminary data.</text>
</comment>
<gene>
    <name evidence="2" type="ORF">BGO89_08420</name>
</gene>
<name>A0A1M3L3R6_9BACT</name>
<keyword evidence="1" id="KW-0732">Signal</keyword>
<sequence length="341" mass="38812">MMKRERTIRHMAIIVCVMMSSATMASAQPAILDLVWPGEEFRDIVVELYSPIGRTVPLQVKPSQDRRRVVVEVPSQELTLVRASLRSRQVGVDIVMVGHDTTSVRINTLWRKAVYQDTSMQKAYDDYLKVRDIYSGSISSPTKKHGVSSILKRIDDSLRVLSIDLQWRQAAAPRQVRPLYTWIAYDLHCYRSQMVATLAVREWKARKIAVPADVVSGVMNRLRTAVACNADGWQDFSYMPYMSRIRCIELLNDVEHGSKNEKVDADRIVADVRRVIGDTTKHVFVRTILAVNLLDSLATVLPKSEENGTMVDGFYRTIGTQLGDMRVDGLLQERKKRLYGR</sequence>
<dbReference type="EMBL" id="MKVH01000008">
    <property type="protein sequence ID" value="OJX60004.1"/>
    <property type="molecule type" value="Genomic_DNA"/>
</dbReference>
<accession>A0A1M3L3R6</accession>
<evidence type="ECO:0000256" key="1">
    <source>
        <dbReference type="SAM" id="SignalP"/>
    </source>
</evidence>
<evidence type="ECO:0000313" key="3">
    <source>
        <dbReference type="Proteomes" id="UP000184233"/>
    </source>
</evidence>
<reference evidence="2 3" key="1">
    <citation type="submission" date="2016-09" db="EMBL/GenBank/DDBJ databases">
        <title>Genome-resolved meta-omics ties microbial dynamics to process performance in biotechnology for thiocyanate degradation.</title>
        <authorList>
            <person name="Kantor R.S."/>
            <person name="Huddy R.J."/>
            <person name="Iyer R."/>
            <person name="Thomas B.C."/>
            <person name="Brown C.T."/>
            <person name="Anantharaman K."/>
            <person name="Tringe S."/>
            <person name="Hettich R.L."/>
            <person name="Harrison S.T."/>
            <person name="Banfield J.F."/>
        </authorList>
    </citation>
    <scope>NUCLEOTIDE SEQUENCE [LARGE SCALE GENOMIC DNA]</scope>
    <source>
        <strain evidence="2">59-99</strain>
    </source>
</reference>
<feature type="signal peptide" evidence="1">
    <location>
        <begin position="1"/>
        <end position="27"/>
    </location>
</feature>
<proteinExistence type="predicted"/>
<evidence type="ECO:0000313" key="2">
    <source>
        <dbReference type="EMBL" id="OJX60004.1"/>
    </source>
</evidence>
<dbReference type="STRING" id="1895771.BGO89_08420"/>
<feature type="chain" id="PRO_5013245535" evidence="1">
    <location>
        <begin position="28"/>
        <end position="341"/>
    </location>
</feature>